<gene>
    <name evidence="3" type="ORF">ACJIZ3_000061</name>
    <name evidence="2" type="ORF">ACJIZ3_000571</name>
    <name evidence="4" type="ORF">ACJIZ3_008853</name>
    <name evidence="5" type="ORF">ACJIZ3_008854</name>
</gene>
<accession>A0ABD3RI14</accession>
<dbReference type="EMBL" id="JBJXBP010000073">
    <property type="protein sequence ID" value="KAL3810131.1"/>
    <property type="molecule type" value="Genomic_DNA"/>
</dbReference>
<evidence type="ECO:0000256" key="1">
    <source>
        <dbReference type="SAM" id="MobiDB-lite"/>
    </source>
</evidence>
<dbReference type="EMBL" id="JBJXBP010000004">
    <property type="protein sequence ID" value="KAL3834118.1"/>
    <property type="molecule type" value="Genomic_DNA"/>
</dbReference>
<feature type="region of interest" description="Disordered" evidence="1">
    <location>
        <begin position="1"/>
        <end position="47"/>
    </location>
</feature>
<dbReference type="AlphaFoldDB" id="A0ABD3RI14"/>
<proteinExistence type="predicted"/>
<comment type="caution">
    <text evidence="3">The sequence shown here is derived from an EMBL/GenBank/DDBJ whole genome shotgun (WGS) entry which is preliminary data.</text>
</comment>
<dbReference type="Proteomes" id="UP001634393">
    <property type="component" value="Unassembled WGS sequence"/>
</dbReference>
<protein>
    <submittedName>
        <fullName evidence="3">Uncharacterized protein</fullName>
    </submittedName>
</protein>
<organism evidence="3 6">
    <name type="scientific">Penstemon smallii</name>
    <dbReference type="NCBI Taxonomy" id="265156"/>
    <lineage>
        <taxon>Eukaryota</taxon>
        <taxon>Viridiplantae</taxon>
        <taxon>Streptophyta</taxon>
        <taxon>Embryophyta</taxon>
        <taxon>Tracheophyta</taxon>
        <taxon>Spermatophyta</taxon>
        <taxon>Magnoliopsida</taxon>
        <taxon>eudicotyledons</taxon>
        <taxon>Gunneridae</taxon>
        <taxon>Pentapetalae</taxon>
        <taxon>asterids</taxon>
        <taxon>lamiids</taxon>
        <taxon>Lamiales</taxon>
        <taxon>Plantaginaceae</taxon>
        <taxon>Cheloneae</taxon>
        <taxon>Penstemon</taxon>
    </lineage>
</organism>
<dbReference type="EMBL" id="JBJXBP010000772">
    <property type="protein sequence ID" value="KAL3806581.1"/>
    <property type="molecule type" value="Genomic_DNA"/>
</dbReference>
<evidence type="ECO:0000313" key="4">
    <source>
        <dbReference type="EMBL" id="KAL3834117.1"/>
    </source>
</evidence>
<reference evidence="3 6" key="1">
    <citation type="submission" date="2024-12" db="EMBL/GenBank/DDBJ databases">
        <title>The unique morphological basis and parallel evolutionary history of personate flowers in Penstemon.</title>
        <authorList>
            <person name="Depatie T.H."/>
            <person name="Wessinger C.A."/>
        </authorList>
    </citation>
    <scope>NUCLEOTIDE SEQUENCE [LARGE SCALE GENOMIC DNA]</scope>
    <source>
        <strain evidence="3">WTNN_2</strain>
        <tissue evidence="3">Leaf</tissue>
    </source>
</reference>
<feature type="compositionally biased region" description="Low complexity" evidence="1">
    <location>
        <begin position="32"/>
        <end position="45"/>
    </location>
</feature>
<sequence>MPPFHFKPVSAKKRRPDKRNAGAGTTTKERSPPASQSAGQSSGTTLPGEEASFVTELLQTSVKERFKQSVRQQATEINRIDVFFFCFSFWFFSCLLRLLDDLYRDLLPLPRPNPTVVS</sequence>
<evidence type="ECO:0000313" key="6">
    <source>
        <dbReference type="Proteomes" id="UP001634393"/>
    </source>
</evidence>
<evidence type="ECO:0000313" key="5">
    <source>
        <dbReference type="EMBL" id="KAL3834118.1"/>
    </source>
</evidence>
<keyword evidence="6" id="KW-1185">Reference proteome</keyword>
<name>A0ABD3RI14_9LAMI</name>
<dbReference type="EMBL" id="JBJXBP010000004">
    <property type="protein sequence ID" value="KAL3834117.1"/>
    <property type="molecule type" value="Genomic_DNA"/>
</dbReference>
<evidence type="ECO:0000313" key="2">
    <source>
        <dbReference type="EMBL" id="KAL3806581.1"/>
    </source>
</evidence>
<evidence type="ECO:0000313" key="3">
    <source>
        <dbReference type="EMBL" id="KAL3810131.1"/>
    </source>
</evidence>